<dbReference type="Pfam" id="PF20310">
    <property type="entry name" value="HTH_Tnp_2"/>
    <property type="match status" value="1"/>
</dbReference>
<accession>A0A2U2MQ60</accession>
<evidence type="ECO:0000313" key="2">
    <source>
        <dbReference type="EMBL" id="PWG58973.1"/>
    </source>
</evidence>
<feature type="compositionally biased region" description="Basic and acidic residues" evidence="1">
    <location>
        <begin position="146"/>
        <end position="156"/>
    </location>
</feature>
<dbReference type="RefSeq" id="WP_109138130.1">
    <property type="nucleotide sequence ID" value="NZ_QFFN01000050.1"/>
</dbReference>
<feature type="compositionally biased region" description="Low complexity" evidence="1">
    <location>
        <begin position="157"/>
        <end position="171"/>
    </location>
</feature>
<dbReference type="InterPro" id="IPR046929">
    <property type="entry name" value="HTH_Tnp"/>
</dbReference>
<feature type="compositionally biased region" description="Polar residues" evidence="1">
    <location>
        <begin position="102"/>
        <end position="111"/>
    </location>
</feature>
<gene>
    <name evidence="2" type="ORF">DF200_10020</name>
</gene>
<comment type="caution">
    <text evidence="2">The sequence shown here is derived from an EMBL/GenBank/DDBJ whole genome shotgun (WGS) entry which is preliminary data.</text>
</comment>
<feature type="region of interest" description="Disordered" evidence="1">
    <location>
        <begin position="146"/>
        <end position="171"/>
    </location>
</feature>
<dbReference type="OrthoDB" id="3231571at2"/>
<feature type="region of interest" description="Disordered" evidence="1">
    <location>
        <begin position="88"/>
        <end position="111"/>
    </location>
</feature>
<keyword evidence="3" id="KW-1185">Reference proteome</keyword>
<evidence type="ECO:0000313" key="3">
    <source>
        <dbReference type="Proteomes" id="UP000245753"/>
    </source>
</evidence>
<organism evidence="2 3">
    <name type="scientific">Bifidobacterium catulorum</name>
    <dbReference type="NCBI Taxonomy" id="1630173"/>
    <lineage>
        <taxon>Bacteria</taxon>
        <taxon>Bacillati</taxon>
        <taxon>Actinomycetota</taxon>
        <taxon>Actinomycetes</taxon>
        <taxon>Bifidobacteriales</taxon>
        <taxon>Bifidobacteriaceae</taxon>
        <taxon>Bifidobacterium</taxon>
    </lineage>
</organism>
<dbReference type="Proteomes" id="UP000245753">
    <property type="component" value="Unassembled WGS sequence"/>
</dbReference>
<proteinExistence type="predicted"/>
<sequence length="171" mass="19436">MVTRNGKFTRKEIAYLRSLPAVASVVDERITYSETFKYHCMERYAHGESPVQIFRDSGLDSSLIGYKRIERCIARWRRTVLPKVEGVDASQVKGHKPGRRPGSTNLRNRNPNDSAALREMLLSAQLQRLDRLEREIKDLREQMQEELRQAHDDAKAELAAAEAAKSAAGRG</sequence>
<protein>
    <submittedName>
        <fullName evidence="2">Uncharacterized protein</fullName>
    </submittedName>
</protein>
<reference evidence="2 3" key="1">
    <citation type="journal article" date="2018" name="Int. J. Syst. Evol. Microbiol.">
        <title>Bifidobacterium catulorum sp. nov., a novel taxon from the faeces of the baby common marmoset (Callithrix jacchus).</title>
        <authorList>
            <person name="Modesto M."/>
            <person name="Michelini S."/>
            <person name="Oki K."/>
            <person name="Biavati B."/>
            <person name="Watanabe K."/>
            <person name="Mattarelli P."/>
        </authorList>
    </citation>
    <scope>NUCLEOTIDE SEQUENCE [LARGE SCALE GENOMIC DNA]</scope>
    <source>
        <strain evidence="2 3">MRM 8.19</strain>
    </source>
</reference>
<dbReference type="AlphaFoldDB" id="A0A2U2MQ60"/>
<evidence type="ECO:0000256" key="1">
    <source>
        <dbReference type="SAM" id="MobiDB-lite"/>
    </source>
</evidence>
<name>A0A2U2MQ60_9BIFI</name>
<dbReference type="EMBL" id="QFFN01000050">
    <property type="protein sequence ID" value="PWG58973.1"/>
    <property type="molecule type" value="Genomic_DNA"/>
</dbReference>